<protein>
    <recommendedName>
        <fullName evidence="14">Ig-like domain-containing protein</fullName>
    </recommendedName>
</protein>
<evidence type="ECO:0000256" key="6">
    <source>
        <dbReference type="ARBA" id="ARBA00022737"/>
    </source>
</evidence>
<dbReference type="Pfam" id="PF07679">
    <property type="entry name" value="I-set"/>
    <property type="match status" value="1"/>
</dbReference>
<dbReference type="InterPro" id="IPR013098">
    <property type="entry name" value="Ig_I-set"/>
</dbReference>
<keyword evidence="5 13" id="KW-0732">Signal</keyword>
<keyword evidence="6" id="KW-0677">Repeat</keyword>
<organism evidence="15 16">
    <name type="scientific">Gryllus longicercus</name>
    <dbReference type="NCBI Taxonomy" id="2509291"/>
    <lineage>
        <taxon>Eukaryota</taxon>
        <taxon>Metazoa</taxon>
        <taxon>Ecdysozoa</taxon>
        <taxon>Arthropoda</taxon>
        <taxon>Hexapoda</taxon>
        <taxon>Insecta</taxon>
        <taxon>Pterygota</taxon>
        <taxon>Neoptera</taxon>
        <taxon>Polyneoptera</taxon>
        <taxon>Orthoptera</taxon>
        <taxon>Ensifera</taxon>
        <taxon>Gryllidea</taxon>
        <taxon>Grylloidea</taxon>
        <taxon>Gryllidae</taxon>
        <taxon>Gryllinae</taxon>
        <taxon>Gryllus</taxon>
    </lineage>
</organism>
<keyword evidence="9" id="KW-0472">Membrane</keyword>
<dbReference type="Proteomes" id="UP001378592">
    <property type="component" value="Unassembled WGS sequence"/>
</dbReference>
<feature type="compositionally biased region" description="Acidic residues" evidence="12">
    <location>
        <begin position="56"/>
        <end position="84"/>
    </location>
</feature>
<dbReference type="GO" id="GO:0008046">
    <property type="term" value="F:axon guidance receptor activity"/>
    <property type="evidence" value="ECO:0007669"/>
    <property type="project" value="TreeGrafter"/>
</dbReference>
<keyword evidence="11" id="KW-0393">Immunoglobulin domain</keyword>
<reference evidence="15 16" key="1">
    <citation type="submission" date="2024-03" db="EMBL/GenBank/DDBJ databases">
        <title>The genome assembly and annotation of the cricket Gryllus longicercus Weissman &amp; Gray.</title>
        <authorList>
            <person name="Szrajer S."/>
            <person name="Gray D."/>
            <person name="Ylla G."/>
        </authorList>
    </citation>
    <scope>NUCLEOTIDE SEQUENCE [LARGE SCALE GENOMIC DNA]</scope>
    <source>
        <strain evidence="15">DAG 2021-001</strain>
        <tissue evidence="15">Whole body minus gut</tissue>
    </source>
</reference>
<dbReference type="SUPFAM" id="SSF49265">
    <property type="entry name" value="Fibronectin type III"/>
    <property type="match status" value="1"/>
</dbReference>
<dbReference type="GO" id="GO:0005886">
    <property type="term" value="C:plasma membrane"/>
    <property type="evidence" value="ECO:0007669"/>
    <property type="project" value="TreeGrafter"/>
</dbReference>
<dbReference type="GO" id="GO:0007156">
    <property type="term" value="P:homophilic cell adhesion via plasma membrane adhesion molecules"/>
    <property type="evidence" value="ECO:0007669"/>
    <property type="project" value="TreeGrafter"/>
</dbReference>
<dbReference type="GO" id="GO:0030424">
    <property type="term" value="C:axon"/>
    <property type="evidence" value="ECO:0007669"/>
    <property type="project" value="TreeGrafter"/>
</dbReference>
<feature type="domain" description="Ig-like" evidence="14">
    <location>
        <begin position="90"/>
        <end position="177"/>
    </location>
</feature>
<feature type="signal peptide" evidence="13">
    <location>
        <begin position="1"/>
        <end position="25"/>
    </location>
</feature>
<dbReference type="InterPro" id="IPR036179">
    <property type="entry name" value="Ig-like_dom_sf"/>
</dbReference>
<feature type="domain" description="Ig-like" evidence="14">
    <location>
        <begin position="275"/>
        <end position="364"/>
    </location>
</feature>
<dbReference type="CDD" id="cd00096">
    <property type="entry name" value="Ig"/>
    <property type="match status" value="1"/>
</dbReference>
<dbReference type="PANTHER" id="PTHR45080:SF33">
    <property type="entry name" value="IG-LIKE DOMAIN-CONTAINING PROTEIN"/>
    <property type="match status" value="1"/>
</dbReference>
<evidence type="ECO:0000256" key="8">
    <source>
        <dbReference type="ARBA" id="ARBA00022989"/>
    </source>
</evidence>
<gene>
    <name evidence="15" type="ORF">R5R35_006579</name>
</gene>
<dbReference type="SMART" id="SM00408">
    <property type="entry name" value="IGc2"/>
    <property type="match status" value="3"/>
</dbReference>
<dbReference type="InterPro" id="IPR007110">
    <property type="entry name" value="Ig-like_dom"/>
</dbReference>
<evidence type="ECO:0000313" key="16">
    <source>
        <dbReference type="Proteomes" id="UP001378592"/>
    </source>
</evidence>
<proteinExistence type="predicted"/>
<dbReference type="InterPro" id="IPR036116">
    <property type="entry name" value="FN3_sf"/>
</dbReference>
<evidence type="ECO:0000256" key="10">
    <source>
        <dbReference type="ARBA" id="ARBA00023157"/>
    </source>
</evidence>
<dbReference type="Gene3D" id="2.60.40.10">
    <property type="entry name" value="Immunoglobulins"/>
    <property type="match status" value="4"/>
</dbReference>
<dbReference type="InterPro" id="IPR003598">
    <property type="entry name" value="Ig_sub2"/>
</dbReference>
<dbReference type="InterPro" id="IPR003961">
    <property type="entry name" value="FN3_dom"/>
</dbReference>
<dbReference type="CDD" id="cd00063">
    <property type="entry name" value="FN3"/>
    <property type="match status" value="1"/>
</dbReference>
<sequence length="518" mass="57215">MAMAGVVRWAMLVVLLGVCLLAAEGAPGAQGELGTVSSVSASQGVTHGRARRSTAADEEDGSDYNNDEPENYEDEGTGEEEEESSPAPPPTFFSSPVNYTMRPGDDVMFPCQVDSIGKMVQMWLNGTQTITIKDSILGDKERVSRFPNMTLLIKNVRPEDSGTYTCQIVSQPLANLTHYLKVPAPAKILSHSQKQSVTLGQSLTLTCNVWGYPQPTVKWTLQGREVPDATFNEDGSVLTVKSVTKHHEGHYKCIADNHVGRPVDATIIVNVANRPQVTAQKSKINSGEGETVDLACTVSGQPKPMLKWYKDGQEMEIGTSRFEVSANNNTYILRIKNLEKSDFGTYSCVAKNKHGIRQKNITLTGFPDIPKYRGSEVEDDKVILKWDVESSVPIEKHELRYRKQGVEDWEVANPMVKDPQGNIYSVEYALENLSAGNYEVVFRSKNEYGWGEQSELQHFKQSEKLNNHEEESPSIEEKPAAETSKRGPDGSASSICTLSSLTSAFLAISVFRTLYIHL</sequence>
<evidence type="ECO:0000259" key="14">
    <source>
        <dbReference type="PROSITE" id="PS50835"/>
    </source>
</evidence>
<dbReference type="EMBL" id="JAZDUA010000079">
    <property type="protein sequence ID" value="KAK7869106.1"/>
    <property type="molecule type" value="Genomic_DNA"/>
</dbReference>
<comment type="caution">
    <text evidence="15">The sequence shown here is derived from an EMBL/GenBank/DDBJ whole genome shotgun (WGS) entry which is preliminary data.</text>
</comment>
<keyword evidence="16" id="KW-1185">Reference proteome</keyword>
<name>A0AAN9VSY0_9ORTH</name>
<dbReference type="InterPro" id="IPR050958">
    <property type="entry name" value="Cell_Adh-Cytoskel_Orgn"/>
</dbReference>
<keyword evidence="8" id="KW-1133">Transmembrane helix</keyword>
<dbReference type="InterPro" id="IPR013106">
    <property type="entry name" value="Ig_V-set"/>
</dbReference>
<keyword evidence="10" id="KW-1015">Disulfide bond</keyword>
<dbReference type="SMART" id="SM00409">
    <property type="entry name" value="IG"/>
    <property type="match status" value="3"/>
</dbReference>
<dbReference type="GO" id="GO:0005737">
    <property type="term" value="C:cytoplasm"/>
    <property type="evidence" value="ECO:0007669"/>
    <property type="project" value="UniProtKB-SubCell"/>
</dbReference>
<feature type="region of interest" description="Disordered" evidence="12">
    <location>
        <begin position="28"/>
        <end position="97"/>
    </location>
</feature>
<feature type="domain" description="Ig-like" evidence="14">
    <location>
        <begin position="185"/>
        <end position="268"/>
    </location>
</feature>
<evidence type="ECO:0000256" key="1">
    <source>
        <dbReference type="ARBA" id="ARBA00004167"/>
    </source>
</evidence>
<evidence type="ECO:0000256" key="9">
    <source>
        <dbReference type="ARBA" id="ARBA00023136"/>
    </source>
</evidence>
<dbReference type="SMART" id="SM00406">
    <property type="entry name" value="IGv"/>
    <property type="match status" value="2"/>
</dbReference>
<evidence type="ECO:0000256" key="4">
    <source>
        <dbReference type="ARBA" id="ARBA00022692"/>
    </source>
</evidence>
<dbReference type="FunFam" id="2.60.40.10:FF:000425">
    <property type="entry name" value="Myosin light chain kinase"/>
    <property type="match status" value="1"/>
</dbReference>
<keyword evidence="7" id="KW-0130">Cell adhesion</keyword>
<keyword evidence="3" id="KW-0963">Cytoplasm</keyword>
<evidence type="ECO:0000256" key="3">
    <source>
        <dbReference type="ARBA" id="ARBA00022490"/>
    </source>
</evidence>
<evidence type="ECO:0000256" key="2">
    <source>
        <dbReference type="ARBA" id="ARBA00004496"/>
    </source>
</evidence>
<dbReference type="FunFam" id="2.60.40.10:FF:000017">
    <property type="entry name" value="Down syndrome cell adhesion molecule b"/>
    <property type="match status" value="1"/>
</dbReference>
<feature type="compositionally biased region" description="Basic and acidic residues" evidence="12">
    <location>
        <begin position="464"/>
        <end position="488"/>
    </location>
</feature>
<feature type="compositionally biased region" description="Polar residues" evidence="12">
    <location>
        <begin position="35"/>
        <end position="45"/>
    </location>
</feature>
<evidence type="ECO:0000256" key="12">
    <source>
        <dbReference type="SAM" id="MobiDB-lite"/>
    </source>
</evidence>
<dbReference type="InterPro" id="IPR013783">
    <property type="entry name" value="Ig-like_fold"/>
</dbReference>
<dbReference type="Pfam" id="PF13927">
    <property type="entry name" value="Ig_3"/>
    <property type="match status" value="2"/>
</dbReference>
<comment type="subcellular location">
    <subcellularLocation>
        <location evidence="2">Cytoplasm</location>
    </subcellularLocation>
    <subcellularLocation>
        <location evidence="1">Membrane</location>
        <topology evidence="1">Single-pass membrane protein</topology>
    </subcellularLocation>
</comment>
<dbReference type="InterPro" id="IPR003599">
    <property type="entry name" value="Ig_sub"/>
</dbReference>
<feature type="chain" id="PRO_5042983824" description="Ig-like domain-containing protein" evidence="13">
    <location>
        <begin position="26"/>
        <end position="518"/>
    </location>
</feature>
<dbReference type="GO" id="GO:0043025">
    <property type="term" value="C:neuronal cell body"/>
    <property type="evidence" value="ECO:0007669"/>
    <property type="project" value="TreeGrafter"/>
</dbReference>
<feature type="region of interest" description="Disordered" evidence="12">
    <location>
        <begin position="464"/>
        <end position="492"/>
    </location>
</feature>
<dbReference type="GO" id="GO:0050808">
    <property type="term" value="P:synapse organization"/>
    <property type="evidence" value="ECO:0007669"/>
    <property type="project" value="TreeGrafter"/>
</dbReference>
<evidence type="ECO:0000256" key="11">
    <source>
        <dbReference type="ARBA" id="ARBA00023319"/>
    </source>
</evidence>
<evidence type="ECO:0000256" key="13">
    <source>
        <dbReference type="SAM" id="SignalP"/>
    </source>
</evidence>
<dbReference type="SUPFAM" id="SSF48726">
    <property type="entry name" value="Immunoglobulin"/>
    <property type="match status" value="3"/>
</dbReference>
<dbReference type="AlphaFoldDB" id="A0AAN9VSY0"/>
<dbReference type="PANTHER" id="PTHR45080">
    <property type="entry name" value="CONTACTIN 5"/>
    <property type="match status" value="1"/>
</dbReference>
<evidence type="ECO:0000256" key="5">
    <source>
        <dbReference type="ARBA" id="ARBA00022729"/>
    </source>
</evidence>
<dbReference type="PROSITE" id="PS50835">
    <property type="entry name" value="IG_LIKE"/>
    <property type="match status" value="3"/>
</dbReference>
<evidence type="ECO:0000313" key="15">
    <source>
        <dbReference type="EMBL" id="KAK7869106.1"/>
    </source>
</evidence>
<accession>A0AAN9VSY0</accession>
<keyword evidence="4" id="KW-0812">Transmembrane</keyword>
<evidence type="ECO:0000256" key="7">
    <source>
        <dbReference type="ARBA" id="ARBA00022889"/>
    </source>
</evidence>